<gene>
    <name evidence="2" type="ORF">KC19_8G044100</name>
</gene>
<evidence type="ECO:0000313" key="3">
    <source>
        <dbReference type="Proteomes" id="UP000822688"/>
    </source>
</evidence>
<dbReference type="AlphaFoldDB" id="A0A8T0GYF5"/>
<comment type="caution">
    <text evidence="2">The sequence shown here is derived from an EMBL/GenBank/DDBJ whole genome shotgun (WGS) entry which is preliminary data.</text>
</comment>
<organism evidence="2 3">
    <name type="scientific">Ceratodon purpureus</name>
    <name type="common">Fire moss</name>
    <name type="synonym">Dicranum purpureum</name>
    <dbReference type="NCBI Taxonomy" id="3225"/>
    <lineage>
        <taxon>Eukaryota</taxon>
        <taxon>Viridiplantae</taxon>
        <taxon>Streptophyta</taxon>
        <taxon>Embryophyta</taxon>
        <taxon>Bryophyta</taxon>
        <taxon>Bryophytina</taxon>
        <taxon>Bryopsida</taxon>
        <taxon>Dicranidae</taxon>
        <taxon>Pseudoditrichales</taxon>
        <taxon>Ditrichaceae</taxon>
        <taxon>Ceratodon</taxon>
    </lineage>
</organism>
<name>A0A8T0GYF5_CERPU</name>
<dbReference type="EMBL" id="CM026429">
    <property type="protein sequence ID" value="KAG0563597.1"/>
    <property type="molecule type" value="Genomic_DNA"/>
</dbReference>
<feature type="compositionally biased region" description="Basic and acidic residues" evidence="1">
    <location>
        <begin position="71"/>
        <end position="81"/>
    </location>
</feature>
<evidence type="ECO:0000256" key="1">
    <source>
        <dbReference type="SAM" id="MobiDB-lite"/>
    </source>
</evidence>
<reference evidence="2" key="1">
    <citation type="submission" date="2020-06" db="EMBL/GenBank/DDBJ databases">
        <title>WGS assembly of Ceratodon purpureus strain R40.</title>
        <authorList>
            <person name="Carey S.B."/>
            <person name="Jenkins J."/>
            <person name="Shu S."/>
            <person name="Lovell J.T."/>
            <person name="Sreedasyam A."/>
            <person name="Maumus F."/>
            <person name="Tiley G.P."/>
            <person name="Fernandez-Pozo N."/>
            <person name="Barry K."/>
            <person name="Chen C."/>
            <person name="Wang M."/>
            <person name="Lipzen A."/>
            <person name="Daum C."/>
            <person name="Saski C.A."/>
            <person name="Payton A.C."/>
            <person name="Mcbreen J.C."/>
            <person name="Conrad R.E."/>
            <person name="Kollar L.M."/>
            <person name="Olsson S."/>
            <person name="Huttunen S."/>
            <person name="Landis J.B."/>
            <person name="Wickett N.J."/>
            <person name="Johnson M.G."/>
            <person name="Rensing S.A."/>
            <person name="Grimwood J."/>
            <person name="Schmutz J."/>
            <person name="Mcdaniel S.F."/>
        </authorList>
    </citation>
    <scope>NUCLEOTIDE SEQUENCE</scope>
    <source>
        <strain evidence="2">R40</strain>
    </source>
</reference>
<accession>A0A8T0GYF5</accession>
<proteinExistence type="predicted"/>
<keyword evidence="3" id="KW-1185">Reference proteome</keyword>
<feature type="compositionally biased region" description="Polar residues" evidence="1">
    <location>
        <begin position="57"/>
        <end position="70"/>
    </location>
</feature>
<dbReference type="Proteomes" id="UP000822688">
    <property type="component" value="Chromosome 8"/>
</dbReference>
<evidence type="ECO:0000313" key="2">
    <source>
        <dbReference type="EMBL" id="KAG0563597.1"/>
    </source>
</evidence>
<feature type="compositionally biased region" description="Basic and acidic residues" evidence="1">
    <location>
        <begin position="38"/>
        <end position="51"/>
    </location>
</feature>
<protein>
    <submittedName>
        <fullName evidence="2">Uncharacterized protein</fullName>
    </submittedName>
</protein>
<sequence>MNMIGNGERCKLSALIHPLTLETNFLNTTPPQPEIQDEAPRTETKSLDHHGLKPISHNPSQKSSPYSKIQFQDEKKKTEEKKKKKKKQTSESLWSLSRSNHEPNVCFLH</sequence>
<feature type="region of interest" description="Disordered" evidence="1">
    <location>
        <begin position="24"/>
        <end position="109"/>
    </location>
</feature>